<comment type="caution">
    <text evidence="3">The sequence shown here is derived from an EMBL/GenBank/DDBJ whole genome shotgun (WGS) entry which is preliminary data.</text>
</comment>
<dbReference type="Proteomes" id="UP000187609">
    <property type="component" value="Unassembled WGS sequence"/>
</dbReference>
<dbReference type="Gene3D" id="3.30.420.10">
    <property type="entry name" value="Ribonuclease H-like superfamily/Ribonuclease H"/>
    <property type="match status" value="1"/>
</dbReference>
<dbReference type="InterPro" id="IPR026960">
    <property type="entry name" value="RVT-Znf"/>
</dbReference>
<dbReference type="EMBL" id="MJEQ01004956">
    <property type="protein sequence ID" value="OIT20739.1"/>
    <property type="molecule type" value="Genomic_DNA"/>
</dbReference>
<dbReference type="GO" id="GO:0003676">
    <property type="term" value="F:nucleic acid binding"/>
    <property type="evidence" value="ECO:0007669"/>
    <property type="project" value="InterPro"/>
</dbReference>
<dbReference type="PANTHER" id="PTHR47723">
    <property type="entry name" value="OS05G0353850 PROTEIN"/>
    <property type="match status" value="1"/>
</dbReference>
<keyword evidence="4" id="KW-1185">Reference proteome</keyword>
<dbReference type="InterPro" id="IPR036397">
    <property type="entry name" value="RNaseH_sf"/>
</dbReference>
<feature type="non-terminal residue" evidence="3">
    <location>
        <position position="532"/>
    </location>
</feature>
<name>A0A1J6KD42_NICAT</name>
<evidence type="ECO:0000259" key="2">
    <source>
        <dbReference type="Pfam" id="PF13966"/>
    </source>
</evidence>
<dbReference type="InterPro" id="IPR053151">
    <property type="entry name" value="RNase_H-like"/>
</dbReference>
<dbReference type="InterPro" id="IPR012337">
    <property type="entry name" value="RNaseH-like_sf"/>
</dbReference>
<feature type="domain" description="Reverse transcriptase zinc-binding" evidence="2">
    <location>
        <begin position="219"/>
        <end position="307"/>
    </location>
</feature>
<dbReference type="Pfam" id="PF13456">
    <property type="entry name" value="RVT_3"/>
    <property type="match status" value="1"/>
</dbReference>
<feature type="non-terminal residue" evidence="3">
    <location>
        <position position="1"/>
    </location>
</feature>
<dbReference type="GO" id="GO:0004523">
    <property type="term" value="F:RNA-DNA hybrid ribonuclease activity"/>
    <property type="evidence" value="ECO:0007669"/>
    <property type="project" value="InterPro"/>
</dbReference>
<feature type="domain" description="RNase H type-1" evidence="1">
    <location>
        <begin position="411"/>
        <end position="532"/>
    </location>
</feature>
<evidence type="ECO:0000313" key="4">
    <source>
        <dbReference type="Proteomes" id="UP000187609"/>
    </source>
</evidence>
<gene>
    <name evidence="3" type="ORF">A4A49_62007</name>
</gene>
<dbReference type="AlphaFoldDB" id="A0A1J6KD42"/>
<dbReference type="InterPro" id="IPR002156">
    <property type="entry name" value="RNaseH_domain"/>
</dbReference>
<dbReference type="Gramene" id="OIT20739">
    <property type="protein sequence ID" value="OIT20739"/>
    <property type="gene ID" value="A4A49_62007"/>
</dbReference>
<dbReference type="CDD" id="cd06222">
    <property type="entry name" value="RNase_H_like"/>
    <property type="match status" value="1"/>
</dbReference>
<evidence type="ECO:0000259" key="1">
    <source>
        <dbReference type="Pfam" id="PF13456"/>
    </source>
</evidence>
<accession>A0A1J6KD42</accession>
<dbReference type="Pfam" id="PF13966">
    <property type="entry name" value="zf-RVT"/>
    <property type="match status" value="1"/>
</dbReference>
<dbReference type="OMA" id="WASIDIP"/>
<proteinExistence type="predicted"/>
<protein>
    <submittedName>
        <fullName evidence="3">Ribonuclease h protein</fullName>
    </submittedName>
</protein>
<dbReference type="InterPro" id="IPR044730">
    <property type="entry name" value="RNase_H-like_dom_plant"/>
</dbReference>
<dbReference type="SUPFAM" id="SSF53098">
    <property type="entry name" value="Ribonuclease H-like"/>
    <property type="match status" value="1"/>
</dbReference>
<organism evidence="3 4">
    <name type="scientific">Nicotiana attenuata</name>
    <name type="common">Coyote tobacco</name>
    <dbReference type="NCBI Taxonomy" id="49451"/>
    <lineage>
        <taxon>Eukaryota</taxon>
        <taxon>Viridiplantae</taxon>
        <taxon>Streptophyta</taxon>
        <taxon>Embryophyta</taxon>
        <taxon>Tracheophyta</taxon>
        <taxon>Spermatophyta</taxon>
        <taxon>Magnoliopsida</taxon>
        <taxon>eudicotyledons</taxon>
        <taxon>Gunneridae</taxon>
        <taxon>Pentapetalae</taxon>
        <taxon>asterids</taxon>
        <taxon>lamiids</taxon>
        <taxon>Solanales</taxon>
        <taxon>Solanaceae</taxon>
        <taxon>Nicotianoideae</taxon>
        <taxon>Nicotianeae</taxon>
        <taxon>Nicotiana</taxon>
    </lineage>
</organism>
<dbReference type="PANTHER" id="PTHR47723:SF23">
    <property type="entry name" value="REVERSE TRANSCRIPTASE-LIKE PROTEIN"/>
    <property type="match status" value="1"/>
</dbReference>
<reference evidence="3" key="1">
    <citation type="submission" date="2016-11" db="EMBL/GenBank/DDBJ databases">
        <title>The genome of Nicotiana attenuata.</title>
        <authorList>
            <person name="Xu S."/>
            <person name="Brockmoeller T."/>
            <person name="Gaquerel E."/>
            <person name="Navarro A."/>
            <person name="Kuhl H."/>
            <person name="Gase K."/>
            <person name="Ling Z."/>
            <person name="Zhou W."/>
            <person name="Kreitzer C."/>
            <person name="Stanke M."/>
            <person name="Tang H."/>
            <person name="Lyons E."/>
            <person name="Pandey P."/>
            <person name="Pandey S.P."/>
            <person name="Timmermann B."/>
            <person name="Baldwin I.T."/>
        </authorList>
    </citation>
    <scope>NUCLEOTIDE SEQUENCE [LARGE SCALE GENOMIC DNA]</scope>
    <source>
        <strain evidence="3">UT</strain>
    </source>
</reference>
<sequence length="532" mass="61957">IAGRCTLIRSTLNTIPNHQMQLSMLPSRTLQEIDKIQRDFLWGTTTEKKKIHLINWDKVTMPKEMGGLGIRKAKNKNLSLLTSLVWRLLNNHSSTWVRVISSCYNQTKSTNKASHTWKSLLKGWNYCKEGIRWPVDKNPNMSIWDTNWIPKFGSLRKNVIGPLNKKESELTLKYIKNQNAWDMSQFNLPINILNSIQSLTTSNNQDSTIVWSINTSGIFTTSSCYKLIDNNISDKQNYTGYNFDWIWKLECPRKIKFFIWKCCHSRLPTREYLGKIGVNIDTNFPICKTNESLLHIFWECKVEKIFWASIDIPFNSPRPQEHWVDFLRDKSPKAQNSLTNWKVAFPFVLWSIWNTRNENNSKNTANKINTSKVFKLALEYQLLATMKPNVNSSIKVKIKWHPPPKDWYKINIDGAFNEENMQGGISGVIRNNNGDWILGFNAKCESTSPIHSELLAFRQALHITMQGNFIPCKIETDATEVIRCLEEDYPTYKSLFDECRYLMEKLMERGETRMKHNFREGNKVAHLLAKEA</sequence>
<evidence type="ECO:0000313" key="3">
    <source>
        <dbReference type="EMBL" id="OIT20739.1"/>
    </source>
</evidence>
<dbReference type="SMR" id="A0A1J6KD42"/>